<name>A0A4R5DQC0_9BACT</name>
<evidence type="ECO:0008006" key="3">
    <source>
        <dbReference type="Google" id="ProtNLM"/>
    </source>
</evidence>
<dbReference type="RefSeq" id="WP_131958095.1">
    <property type="nucleotide sequence ID" value="NZ_SMFL01000003.1"/>
</dbReference>
<evidence type="ECO:0000313" key="2">
    <source>
        <dbReference type="Proteomes" id="UP000294850"/>
    </source>
</evidence>
<dbReference type="Proteomes" id="UP000294850">
    <property type="component" value="Unassembled WGS sequence"/>
</dbReference>
<comment type="caution">
    <text evidence="1">The sequence shown here is derived from an EMBL/GenBank/DDBJ whole genome shotgun (WGS) entry which is preliminary data.</text>
</comment>
<protein>
    <recommendedName>
        <fullName evidence="3">Glycosyl transferase</fullName>
    </recommendedName>
</protein>
<dbReference type="OrthoDB" id="186344at2"/>
<evidence type="ECO:0000313" key="1">
    <source>
        <dbReference type="EMBL" id="TDE16562.1"/>
    </source>
</evidence>
<dbReference type="EMBL" id="SMFL01000003">
    <property type="protein sequence ID" value="TDE16562.1"/>
    <property type="molecule type" value="Genomic_DNA"/>
</dbReference>
<keyword evidence="2" id="KW-1185">Reference proteome</keyword>
<gene>
    <name evidence="1" type="ORF">E0F88_10015</name>
</gene>
<accession>A0A4R5DQC0</accession>
<sequence>MNIIFTVCNRTSLTNAIALGTSVMKYPEHIFYLCWVDTVALTNLPENIRLIDVTKLALPEWKQMANQYHDFELVAACRPWFAKHLINLHPEQNTFVFLAPTVALYQSPEEIIRLSGDLLLTPNITKPIKEKASLDDKRILNIGMFHSGAWVLRPSEESLKFLDWWCERTIDRAEFNLCNGMCLDQLWLNFCLVHVPKTVQISYSGWHYGLHAVLNREITEKQGSYFVNGVPLISIDFAGLDFFDPVWSDYADLISKSNLFKKMHTNYKHSIRQFRSLLSETATPGYGRSPQIKSNRLFRKKLAVKIQSITRFIDQF</sequence>
<organism evidence="1 2">
    <name type="scientific">Dyadobacter psychrotolerans</name>
    <dbReference type="NCBI Taxonomy" id="2541721"/>
    <lineage>
        <taxon>Bacteria</taxon>
        <taxon>Pseudomonadati</taxon>
        <taxon>Bacteroidota</taxon>
        <taxon>Cytophagia</taxon>
        <taxon>Cytophagales</taxon>
        <taxon>Spirosomataceae</taxon>
        <taxon>Dyadobacter</taxon>
    </lineage>
</organism>
<proteinExistence type="predicted"/>
<reference evidence="1 2" key="1">
    <citation type="submission" date="2019-03" db="EMBL/GenBank/DDBJ databases">
        <title>Dyadobacter AR-3-6 sp. nov., isolated from arctic soil.</title>
        <authorList>
            <person name="Chaudhary D.K."/>
        </authorList>
    </citation>
    <scope>NUCLEOTIDE SEQUENCE [LARGE SCALE GENOMIC DNA]</scope>
    <source>
        <strain evidence="1 2">AR-3-6</strain>
    </source>
</reference>
<dbReference type="AlphaFoldDB" id="A0A4R5DQC0"/>